<dbReference type="Pfam" id="PF00691">
    <property type="entry name" value="OmpA"/>
    <property type="match status" value="1"/>
</dbReference>
<dbReference type="PANTHER" id="PTHR30329:SF21">
    <property type="entry name" value="LIPOPROTEIN YIAD-RELATED"/>
    <property type="match status" value="1"/>
</dbReference>
<dbReference type="InterPro" id="IPR036737">
    <property type="entry name" value="OmpA-like_sf"/>
</dbReference>
<sequence>MARLLVLFAAISLAGCQTAPGPTGDGFSRHQAAALEARGFTRVGRNYELGLNNRVLFYVDKSDLLPGTDKMLEELTVALVDIGIGGVSVEGHADSTGSNEYNRVLSGKRAESVKAQMVHSGMPDGRVRVVALGEADPVARNDTEEGRAQNRRVVIVVAPEDAAPD</sequence>
<evidence type="ECO:0000256" key="5">
    <source>
        <dbReference type="SAM" id="SignalP"/>
    </source>
</evidence>
<comment type="subcellular location">
    <subcellularLocation>
        <location evidence="1">Cell outer membrane</location>
    </subcellularLocation>
</comment>
<reference evidence="7" key="1">
    <citation type="submission" date="2023-03" db="EMBL/GenBank/DDBJ databases">
        <title>Andean soil-derived lignocellulolytic bacterial consortium as a source of novel taxa and putative plastic-active enzymes.</title>
        <authorList>
            <person name="Diaz-Garcia L."/>
            <person name="Chuvochina M."/>
            <person name="Feuerriegel G."/>
            <person name="Bunk B."/>
            <person name="Sproer C."/>
            <person name="Streit W.R."/>
            <person name="Rodriguez L.M."/>
            <person name="Overmann J."/>
            <person name="Jimenez D.J."/>
        </authorList>
    </citation>
    <scope>NUCLEOTIDE SEQUENCE</scope>
    <source>
        <strain evidence="7">MAG 26</strain>
    </source>
</reference>
<dbReference type="PROSITE" id="PS51257">
    <property type="entry name" value="PROKAR_LIPOPROTEIN"/>
    <property type="match status" value="1"/>
</dbReference>
<dbReference type="GO" id="GO:0009279">
    <property type="term" value="C:cell outer membrane"/>
    <property type="evidence" value="ECO:0007669"/>
    <property type="project" value="UniProtKB-SubCell"/>
</dbReference>
<evidence type="ECO:0000256" key="1">
    <source>
        <dbReference type="ARBA" id="ARBA00004442"/>
    </source>
</evidence>
<dbReference type="AlphaFoldDB" id="A0AAJ6BP60"/>
<evidence type="ECO:0000313" key="8">
    <source>
        <dbReference type="Proteomes" id="UP001218362"/>
    </source>
</evidence>
<accession>A0AAJ6BP60</accession>
<keyword evidence="5" id="KW-0732">Signal</keyword>
<dbReference type="InterPro" id="IPR006665">
    <property type="entry name" value="OmpA-like"/>
</dbReference>
<dbReference type="Proteomes" id="UP001218362">
    <property type="component" value="Chromosome"/>
</dbReference>
<evidence type="ECO:0000256" key="4">
    <source>
        <dbReference type="PROSITE-ProRule" id="PRU00473"/>
    </source>
</evidence>
<feature type="domain" description="OmpA-like" evidence="6">
    <location>
        <begin position="44"/>
        <end position="161"/>
    </location>
</feature>
<feature type="signal peptide" evidence="5">
    <location>
        <begin position="1"/>
        <end position="19"/>
    </location>
</feature>
<name>A0AAJ6BP60_9SPHN</name>
<dbReference type="InterPro" id="IPR050330">
    <property type="entry name" value="Bact_OuterMem_StrucFunc"/>
</dbReference>
<dbReference type="InterPro" id="IPR006664">
    <property type="entry name" value="OMP_bac"/>
</dbReference>
<dbReference type="SUPFAM" id="SSF103088">
    <property type="entry name" value="OmpA-like"/>
    <property type="match status" value="1"/>
</dbReference>
<feature type="chain" id="PRO_5042537656" evidence="5">
    <location>
        <begin position="20"/>
        <end position="165"/>
    </location>
</feature>
<dbReference type="PRINTS" id="PR01023">
    <property type="entry name" value="NAFLGMOTY"/>
</dbReference>
<dbReference type="Gene3D" id="3.30.1330.60">
    <property type="entry name" value="OmpA-like domain"/>
    <property type="match status" value="1"/>
</dbReference>
<dbReference type="PROSITE" id="PS51123">
    <property type="entry name" value="OMPA_2"/>
    <property type="match status" value="1"/>
</dbReference>
<evidence type="ECO:0000259" key="6">
    <source>
        <dbReference type="PROSITE" id="PS51123"/>
    </source>
</evidence>
<evidence type="ECO:0000313" key="7">
    <source>
        <dbReference type="EMBL" id="WEK46781.1"/>
    </source>
</evidence>
<keyword evidence="2 4" id="KW-0472">Membrane</keyword>
<evidence type="ECO:0000256" key="3">
    <source>
        <dbReference type="ARBA" id="ARBA00023237"/>
    </source>
</evidence>
<dbReference type="EMBL" id="CP119316">
    <property type="protein sequence ID" value="WEK46781.1"/>
    <property type="molecule type" value="Genomic_DNA"/>
</dbReference>
<evidence type="ECO:0000256" key="2">
    <source>
        <dbReference type="ARBA" id="ARBA00023136"/>
    </source>
</evidence>
<gene>
    <name evidence="7" type="ORF">P0Y56_00380</name>
</gene>
<protein>
    <submittedName>
        <fullName evidence="7">OmpA family protein</fullName>
    </submittedName>
</protein>
<dbReference type="KEGG" id="acob:P0Y56_00380"/>
<proteinExistence type="predicted"/>
<keyword evidence="3" id="KW-0998">Cell outer membrane</keyword>
<dbReference type="PRINTS" id="PR01021">
    <property type="entry name" value="OMPADOMAIN"/>
</dbReference>
<organism evidence="7 8">
    <name type="scientific">Candidatus Andeanibacterium colombiense</name>
    <dbReference type="NCBI Taxonomy" id="3121345"/>
    <lineage>
        <taxon>Bacteria</taxon>
        <taxon>Pseudomonadati</taxon>
        <taxon>Pseudomonadota</taxon>
        <taxon>Alphaproteobacteria</taxon>
        <taxon>Sphingomonadales</taxon>
        <taxon>Sphingomonadaceae</taxon>
        <taxon>Candidatus Andeanibacterium</taxon>
    </lineage>
</organism>
<dbReference type="CDD" id="cd07185">
    <property type="entry name" value="OmpA_C-like"/>
    <property type="match status" value="1"/>
</dbReference>
<dbReference type="PANTHER" id="PTHR30329">
    <property type="entry name" value="STATOR ELEMENT OF FLAGELLAR MOTOR COMPLEX"/>
    <property type="match status" value="1"/>
</dbReference>